<dbReference type="AlphaFoldDB" id="A0A964RNH7"/>
<comment type="caution">
    <text evidence="1">The sequence shown here is derived from an EMBL/GenBank/DDBJ whole genome shotgun (WGS) entry which is preliminary data.</text>
</comment>
<evidence type="ECO:0000313" key="2">
    <source>
        <dbReference type="Proteomes" id="UP000656077"/>
    </source>
</evidence>
<dbReference type="EMBL" id="WSRQ01000023">
    <property type="protein sequence ID" value="MVX64922.1"/>
    <property type="molecule type" value="Genomic_DNA"/>
</dbReference>
<dbReference type="Proteomes" id="UP000656077">
    <property type="component" value="Unassembled WGS sequence"/>
</dbReference>
<gene>
    <name evidence="1" type="ORF">GKZ28_14600</name>
</gene>
<accession>A0A964RNH7</accession>
<name>A0A964RNH7_9CLOT</name>
<dbReference type="RefSeq" id="WP_160359746.1">
    <property type="nucleotide sequence ID" value="NZ_WSRQ01000023.1"/>
</dbReference>
<proteinExistence type="predicted"/>
<reference evidence="1" key="1">
    <citation type="submission" date="2019-12" db="EMBL/GenBank/DDBJ databases">
        <title>Microbes associate with the intestines of laboratory mice.</title>
        <authorList>
            <person name="Navarre W."/>
            <person name="Wong E."/>
        </authorList>
    </citation>
    <scope>NUCLEOTIDE SEQUENCE</scope>
    <source>
        <strain evidence="1">NM79_F5</strain>
    </source>
</reference>
<organism evidence="1 2">
    <name type="scientific">Clostridium chromiireducens</name>
    <dbReference type="NCBI Taxonomy" id="225345"/>
    <lineage>
        <taxon>Bacteria</taxon>
        <taxon>Bacillati</taxon>
        <taxon>Bacillota</taxon>
        <taxon>Clostridia</taxon>
        <taxon>Eubacteriales</taxon>
        <taxon>Clostridiaceae</taxon>
        <taxon>Clostridium</taxon>
    </lineage>
</organism>
<protein>
    <submittedName>
        <fullName evidence="1">Uncharacterized protein</fullName>
    </submittedName>
</protein>
<sequence>MTFREIVLKLLGREPQKQYDSLRDQRLYIRVTQDEKELIEKLARCQCLDTSNFIRWLVFGKYVDDFVK</sequence>
<evidence type="ECO:0000313" key="1">
    <source>
        <dbReference type="EMBL" id="MVX64922.1"/>
    </source>
</evidence>